<dbReference type="Gene3D" id="3.40.50.720">
    <property type="entry name" value="NAD(P)-binding Rossmann-like Domain"/>
    <property type="match status" value="1"/>
</dbReference>
<comment type="caution">
    <text evidence="3">The sequence shown here is derived from an EMBL/GenBank/DDBJ whole genome shotgun (WGS) entry which is preliminary data.</text>
</comment>
<evidence type="ECO:0000256" key="2">
    <source>
        <dbReference type="ARBA" id="ARBA00023002"/>
    </source>
</evidence>
<dbReference type="PANTHER" id="PTHR43639:SF1">
    <property type="entry name" value="SHORT-CHAIN DEHYDROGENASE_REDUCTASE FAMILY PROTEIN"/>
    <property type="match status" value="1"/>
</dbReference>
<reference evidence="3" key="1">
    <citation type="submission" date="2021-07" db="EMBL/GenBank/DDBJ databases">
        <title>Draft genome of Mortierella alpina, strain LL118, isolated from an aspen leaf litter sample.</title>
        <authorList>
            <person name="Yang S."/>
            <person name="Vinatzer B.A."/>
        </authorList>
    </citation>
    <scope>NUCLEOTIDE SEQUENCE</scope>
    <source>
        <strain evidence="3">LL118</strain>
    </source>
</reference>
<dbReference type="AlphaFoldDB" id="A0A9P7ZW77"/>
<dbReference type="SUPFAM" id="SSF51735">
    <property type="entry name" value="NAD(P)-binding Rossmann-fold domains"/>
    <property type="match status" value="1"/>
</dbReference>
<dbReference type="GO" id="GO:0016491">
    <property type="term" value="F:oxidoreductase activity"/>
    <property type="evidence" value="ECO:0007669"/>
    <property type="project" value="UniProtKB-KW"/>
</dbReference>
<dbReference type="Pfam" id="PF00106">
    <property type="entry name" value="adh_short"/>
    <property type="match status" value="1"/>
</dbReference>
<name>A0A9P7ZW77_MORAP</name>
<feature type="non-terminal residue" evidence="3">
    <location>
        <position position="1"/>
    </location>
</feature>
<evidence type="ECO:0000313" key="3">
    <source>
        <dbReference type="EMBL" id="KAG9319024.1"/>
    </source>
</evidence>
<sequence length="156" mass="16310">VTGASRGIGRAIALRLAKDGFSVVVNYHSNAAKAQEVVDEITALPSKTEYPVRAIAVQADAGNSADGKRLLDETIAAFGRLDIFVLHAGWAGECSIHDLTEDLYLTATTANIKGPIFLSKAAQPYLLKAQEEADAVKDSGSPLGGSRIIITTTGAT</sequence>
<evidence type="ECO:0000313" key="4">
    <source>
        <dbReference type="Proteomes" id="UP000717515"/>
    </source>
</evidence>
<dbReference type="Proteomes" id="UP000717515">
    <property type="component" value="Unassembled WGS sequence"/>
</dbReference>
<gene>
    <name evidence="3" type="ORF">KVV02_003867</name>
</gene>
<dbReference type="InterPro" id="IPR036291">
    <property type="entry name" value="NAD(P)-bd_dom_sf"/>
</dbReference>
<comment type="similarity">
    <text evidence="1">Belongs to the short-chain dehydrogenases/reductases (SDR) family.</text>
</comment>
<protein>
    <submittedName>
        <fullName evidence="3">Uncharacterized protein</fullName>
    </submittedName>
</protein>
<dbReference type="InterPro" id="IPR002347">
    <property type="entry name" value="SDR_fam"/>
</dbReference>
<dbReference type="PANTHER" id="PTHR43639">
    <property type="entry name" value="OXIDOREDUCTASE, SHORT-CHAIN DEHYDROGENASE/REDUCTASE FAMILY (AFU_ORTHOLOGUE AFUA_5G02870)"/>
    <property type="match status" value="1"/>
</dbReference>
<accession>A0A9P7ZW77</accession>
<organism evidence="3 4">
    <name type="scientific">Mortierella alpina</name>
    <name type="common">Oleaginous fungus</name>
    <name type="synonym">Mortierella renispora</name>
    <dbReference type="NCBI Taxonomy" id="64518"/>
    <lineage>
        <taxon>Eukaryota</taxon>
        <taxon>Fungi</taxon>
        <taxon>Fungi incertae sedis</taxon>
        <taxon>Mucoromycota</taxon>
        <taxon>Mortierellomycotina</taxon>
        <taxon>Mortierellomycetes</taxon>
        <taxon>Mortierellales</taxon>
        <taxon>Mortierellaceae</taxon>
        <taxon>Mortierella</taxon>
    </lineage>
</organism>
<proteinExistence type="inferred from homology"/>
<feature type="non-terminal residue" evidence="3">
    <location>
        <position position="156"/>
    </location>
</feature>
<dbReference type="EMBL" id="JAIFTL010001114">
    <property type="protein sequence ID" value="KAG9319024.1"/>
    <property type="molecule type" value="Genomic_DNA"/>
</dbReference>
<evidence type="ECO:0000256" key="1">
    <source>
        <dbReference type="ARBA" id="ARBA00006484"/>
    </source>
</evidence>
<keyword evidence="2" id="KW-0560">Oxidoreductase</keyword>